<keyword evidence="1" id="KW-0472">Membrane</keyword>
<organism evidence="2 3">
    <name type="scientific">Schleiferia thermophila</name>
    <dbReference type="NCBI Taxonomy" id="884107"/>
    <lineage>
        <taxon>Bacteria</taxon>
        <taxon>Pseudomonadati</taxon>
        <taxon>Bacteroidota</taxon>
        <taxon>Flavobacteriia</taxon>
        <taxon>Flavobacteriales</taxon>
        <taxon>Schleiferiaceae</taxon>
        <taxon>Schleiferia</taxon>
    </lineage>
</organism>
<reference evidence="2 3" key="1">
    <citation type="submission" date="2018-07" db="EMBL/GenBank/DDBJ databases">
        <title>Genomic Encyclopedia of Type Strains, Phase IV (KMG-IV): sequencing the most valuable type-strain genomes for metagenomic binning, comparative biology and taxonomic classification.</title>
        <authorList>
            <person name="Goeker M."/>
        </authorList>
    </citation>
    <scope>NUCLEOTIDE SEQUENCE [LARGE SCALE GENOMIC DNA]</scope>
    <source>
        <strain evidence="2 3">DSM 21410</strain>
    </source>
</reference>
<dbReference type="AlphaFoldDB" id="A0A368ZU52"/>
<feature type="transmembrane region" description="Helical" evidence="1">
    <location>
        <begin position="42"/>
        <end position="65"/>
    </location>
</feature>
<name>A0A368ZU52_9FLAO</name>
<sequence>MFGRGKNEKQPRGWVADFLFMLTVILYNILLSVDLSSSPHNVIFFGLFITTSLLVKLSNMLILIVLWGVNYFFVSLEIFILVLLYFLMTYIFRLWSFRVFCKDLVLVSGRGFVSEFARGKVKLSWIDILYTVMAFSMAYVYLR</sequence>
<gene>
    <name evidence="2" type="ORF">DES35_1147</name>
</gene>
<comment type="caution">
    <text evidence="2">The sequence shown here is derived from an EMBL/GenBank/DDBJ whole genome shotgun (WGS) entry which is preliminary data.</text>
</comment>
<evidence type="ECO:0000313" key="3">
    <source>
        <dbReference type="Proteomes" id="UP000253517"/>
    </source>
</evidence>
<protein>
    <submittedName>
        <fullName evidence="2">Uncharacterized protein</fullName>
    </submittedName>
</protein>
<feature type="transmembrane region" description="Helical" evidence="1">
    <location>
        <begin position="71"/>
        <end position="92"/>
    </location>
</feature>
<dbReference type="EMBL" id="QPJS01000014">
    <property type="protein sequence ID" value="RCX00501.1"/>
    <property type="molecule type" value="Genomic_DNA"/>
</dbReference>
<evidence type="ECO:0000256" key="1">
    <source>
        <dbReference type="SAM" id="Phobius"/>
    </source>
</evidence>
<keyword evidence="1" id="KW-1133">Transmembrane helix</keyword>
<evidence type="ECO:0000313" key="2">
    <source>
        <dbReference type="EMBL" id="RCX00501.1"/>
    </source>
</evidence>
<feature type="transmembrane region" description="Helical" evidence="1">
    <location>
        <begin position="123"/>
        <end position="142"/>
    </location>
</feature>
<feature type="transmembrane region" description="Helical" evidence="1">
    <location>
        <begin position="12"/>
        <end position="30"/>
    </location>
</feature>
<keyword evidence="3" id="KW-1185">Reference proteome</keyword>
<dbReference type="Proteomes" id="UP000253517">
    <property type="component" value="Unassembled WGS sequence"/>
</dbReference>
<keyword evidence="1" id="KW-0812">Transmembrane</keyword>
<accession>A0A368ZU52</accession>
<proteinExistence type="predicted"/>